<dbReference type="PANTHER" id="PTHR12128">
    <property type="entry name" value="DIHYDRODIPICOLINATE SYNTHASE"/>
    <property type="match status" value="1"/>
</dbReference>
<dbReference type="PANTHER" id="PTHR12128:SF66">
    <property type="entry name" value="4-HYDROXY-2-OXOGLUTARATE ALDOLASE, MITOCHONDRIAL"/>
    <property type="match status" value="1"/>
</dbReference>
<dbReference type="CDD" id="cd00408">
    <property type="entry name" value="DHDPS-like"/>
    <property type="match status" value="1"/>
</dbReference>
<dbReference type="RefSeq" id="WP_387256209.1">
    <property type="nucleotide sequence ID" value="NZ_JBIALX010000032.1"/>
</dbReference>
<name>A0ABW6NWB1_9NOCA</name>
<evidence type="ECO:0000256" key="3">
    <source>
        <dbReference type="PIRNR" id="PIRNR001365"/>
    </source>
</evidence>
<evidence type="ECO:0000313" key="4">
    <source>
        <dbReference type="EMBL" id="MFF0458581.1"/>
    </source>
</evidence>
<sequence>MPILTGIMPVAPTAFDEQQQIDSESQRRVTDFLVDAEVDGICIMANYSEHFSLSDDERSIVIATTIDQADERVPVCVATSHFSSAIANSRNREAQNRGASMIMMMPPFYGARMSVDATTLLAYFQEALDGITIPLMLQDSPLSTTILSAQSIVALAREFPILQYAKIETANSAAKIREIKAHAGADLPGLFDGEEAVTLIPDFEAGAIGAMTSSLLPEKIGLAARTFLDGDRQLATALWEDVLPLIQYENRQCGLRAMKEVLYAGGVLSSARTRSPIPPMDSDTRAGLLALARRKNLRALEWGVSSNRARNSSTV</sequence>
<dbReference type="Gene3D" id="3.20.20.70">
    <property type="entry name" value="Aldolase class I"/>
    <property type="match status" value="1"/>
</dbReference>
<evidence type="ECO:0000313" key="5">
    <source>
        <dbReference type="Proteomes" id="UP001601521"/>
    </source>
</evidence>
<accession>A0ABW6NWB1</accession>
<evidence type="ECO:0000256" key="1">
    <source>
        <dbReference type="ARBA" id="ARBA00007592"/>
    </source>
</evidence>
<organism evidence="4 5">
    <name type="scientific">Nocardia africana</name>
    <dbReference type="NCBI Taxonomy" id="134964"/>
    <lineage>
        <taxon>Bacteria</taxon>
        <taxon>Bacillati</taxon>
        <taxon>Actinomycetota</taxon>
        <taxon>Actinomycetes</taxon>
        <taxon>Mycobacteriales</taxon>
        <taxon>Nocardiaceae</taxon>
        <taxon>Nocardia</taxon>
    </lineage>
</organism>
<dbReference type="EMBL" id="JBIALX010000032">
    <property type="protein sequence ID" value="MFF0458581.1"/>
    <property type="molecule type" value="Genomic_DNA"/>
</dbReference>
<dbReference type="PIRSF" id="PIRSF001365">
    <property type="entry name" value="DHDPS"/>
    <property type="match status" value="1"/>
</dbReference>
<dbReference type="InterPro" id="IPR013785">
    <property type="entry name" value="Aldolase_TIM"/>
</dbReference>
<keyword evidence="5" id="KW-1185">Reference proteome</keyword>
<evidence type="ECO:0000256" key="2">
    <source>
        <dbReference type="ARBA" id="ARBA00023239"/>
    </source>
</evidence>
<gene>
    <name evidence="4" type="ORF">ACFYTH_34975</name>
</gene>
<proteinExistence type="inferred from homology"/>
<dbReference type="Pfam" id="PF00701">
    <property type="entry name" value="DHDPS"/>
    <property type="match status" value="1"/>
</dbReference>
<dbReference type="InterPro" id="IPR002220">
    <property type="entry name" value="DapA-like"/>
</dbReference>
<reference evidence="4 5" key="1">
    <citation type="submission" date="2024-10" db="EMBL/GenBank/DDBJ databases">
        <title>The Natural Products Discovery Center: Release of the First 8490 Sequenced Strains for Exploring Actinobacteria Biosynthetic Diversity.</title>
        <authorList>
            <person name="Kalkreuter E."/>
            <person name="Kautsar S.A."/>
            <person name="Yang D."/>
            <person name="Bader C.D."/>
            <person name="Teijaro C.N."/>
            <person name="Fluegel L."/>
            <person name="Davis C.M."/>
            <person name="Simpson J.R."/>
            <person name="Lauterbach L."/>
            <person name="Steele A.D."/>
            <person name="Gui C."/>
            <person name="Meng S."/>
            <person name="Li G."/>
            <person name="Viehrig K."/>
            <person name="Ye F."/>
            <person name="Su P."/>
            <person name="Kiefer A.F."/>
            <person name="Nichols A."/>
            <person name="Cepeda A.J."/>
            <person name="Yan W."/>
            <person name="Fan B."/>
            <person name="Jiang Y."/>
            <person name="Adhikari A."/>
            <person name="Zheng C.-J."/>
            <person name="Schuster L."/>
            <person name="Cowan T.M."/>
            <person name="Smanski M.J."/>
            <person name="Chevrette M.G."/>
            <person name="De Carvalho L.P.S."/>
            <person name="Shen B."/>
        </authorList>
    </citation>
    <scope>NUCLEOTIDE SEQUENCE [LARGE SCALE GENOMIC DNA]</scope>
    <source>
        <strain evidence="4 5">NPDC004550</strain>
    </source>
</reference>
<keyword evidence="2 3" id="KW-0456">Lyase</keyword>
<protein>
    <submittedName>
        <fullName evidence="4">Dihydrodipicolinate synthase family protein</fullName>
    </submittedName>
</protein>
<dbReference type="Proteomes" id="UP001601521">
    <property type="component" value="Unassembled WGS sequence"/>
</dbReference>
<comment type="similarity">
    <text evidence="1 3">Belongs to the DapA family.</text>
</comment>
<comment type="caution">
    <text evidence="4">The sequence shown here is derived from an EMBL/GenBank/DDBJ whole genome shotgun (WGS) entry which is preliminary data.</text>
</comment>
<dbReference type="SUPFAM" id="SSF51569">
    <property type="entry name" value="Aldolase"/>
    <property type="match status" value="1"/>
</dbReference>
<dbReference type="SMART" id="SM01130">
    <property type="entry name" value="DHDPS"/>
    <property type="match status" value="1"/>
</dbReference>